<evidence type="ECO:0000313" key="2">
    <source>
        <dbReference type="Proteomes" id="UP000464495"/>
    </source>
</evidence>
<reference evidence="1 2" key="1">
    <citation type="submission" date="2019-12" db="EMBL/GenBank/DDBJ databases">
        <title>Complete genome sequence of Algicella marina strain 9Alg 56(T) isolated from the red alga Tichocarpus crinitus.</title>
        <authorList>
            <person name="Kim S.-G."/>
            <person name="Nedashkovskaya O.I."/>
        </authorList>
    </citation>
    <scope>NUCLEOTIDE SEQUENCE [LARGE SCALE GENOMIC DNA]</scope>
    <source>
        <strain evidence="1 2">9Alg 56</strain>
    </source>
</reference>
<dbReference type="AlphaFoldDB" id="A0A6P1T1X1"/>
<gene>
    <name evidence="1" type="ORF">GO499_12750</name>
</gene>
<proteinExistence type="predicted"/>
<organism evidence="1 2">
    <name type="scientific">Algicella marina</name>
    <dbReference type="NCBI Taxonomy" id="2683284"/>
    <lineage>
        <taxon>Bacteria</taxon>
        <taxon>Pseudomonadati</taxon>
        <taxon>Pseudomonadota</taxon>
        <taxon>Alphaproteobacteria</taxon>
        <taxon>Rhodobacterales</taxon>
        <taxon>Paracoccaceae</taxon>
        <taxon>Algicella</taxon>
    </lineage>
</organism>
<keyword evidence="2" id="KW-1185">Reference proteome</keyword>
<sequence length="172" mass="18796">MHTRPEEEGQLEAPDDVRSAACSFGYWKTRSKHPLDCIESPSIAMATVLCRAVEGQNGLTSREIAKLKTALAREFGLDAESVARLLTLSHWLAAQGSSRAGAMSRMARNFAALPMTGFRAPLIRLFHEVATVIPDEDQELAVQSINLFLAEFAKERGGKKKMFVSNLASCTA</sequence>
<dbReference type="KEGG" id="amaq:GO499_12750"/>
<name>A0A6P1T1X1_9RHOB</name>
<dbReference type="EMBL" id="CP046620">
    <property type="protein sequence ID" value="QHQ35977.1"/>
    <property type="molecule type" value="Genomic_DNA"/>
</dbReference>
<dbReference type="RefSeq" id="WP_161862534.1">
    <property type="nucleotide sequence ID" value="NZ_CP046620.1"/>
</dbReference>
<protein>
    <submittedName>
        <fullName evidence="1">Uncharacterized protein</fullName>
    </submittedName>
</protein>
<accession>A0A6P1T1X1</accession>
<evidence type="ECO:0000313" key="1">
    <source>
        <dbReference type="EMBL" id="QHQ35977.1"/>
    </source>
</evidence>
<dbReference type="Proteomes" id="UP000464495">
    <property type="component" value="Chromosome"/>
</dbReference>